<keyword evidence="4" id="KW-0472">Membrane</keyword>
<dbReference type="Gene3D" id="3.40.50.12780">
    <property type="entry name" value="N-terminal domain of ligase-like"/>
    <property type="match status" value="1"/>
</dbReference>
<protein>
    <recommendedName>
        <fullName evidence="5">AMP-dependent synthetase/ligase domain-containing protein</fullName>
    </recommendedName>
</protein>
<comment type="caution">
    <text evidence="6">The sequence shown here is derived from an EMBL/GenBank/DDBJ whole genome shotgun (WGS) entry which is preliminary data.</text>
</comment>
<dbReference type="GO" id="GO:0005777">
    <property type="term" value="C:peroxisome"/>
    <property type="evidence" value="ECO:0007669"/>
    <property type="project" value="TreeGrafter"/>
</dbReference>
<feature type="transmembrane region" description="Helical" evidence="4">
    <location>
        <begin position="12"/>
        <end position="29"/>
    </location>
</feature>
<evidence type="ECO:0000256" key="4">
    <source>
        <dbReference type="SAM" id="Phobius"/>
    </source>
</evidence>
<keyword evidence="2" id="KW-0436">Ligase</keyword>
<dbReference type="Pfam" id="PF00501">
    <property type="entry name" value="AMP-binding"/>
    <property type="match status" value="1"/>
</dbReference>
<dbReference type="GO" id="GO:0004467">
    <property type="term" value="F:long-chain fatty acid-CoA ligase activity"/>
    <property type="evidence" value="ECO:0007669"/>
    <property type="project" value="TreeGrafter"/>
</dbReference>
<feature type="domain" description="AMP-dependent synthetase/ligase" evidence="5">
    <location>
        <begin position="92"/>
        <end position="354"/>
    </location>
</feature>
<keyword evidence="4" id="KW-1133">Transmembrane helix</keyword>
<dbReference type="GO" id="GO:0044539">
    <property type="term" value="P:long-chain fatty acid import into cell"/>
    <property type="evidence" value="ECO:0007669"/>
    <property type="project" value="TreeGrafter"/>
</dbReference>
<dbReference type="SUPFAM" id="SSF56801">
    <property type="entry name" value="Acetyl-CoA synthetase-like"/>
    <property type="match status" value="1"/>
</dbReference>
<dbReference type="PROSITE" id="PS00455">
    <property type="entry name" value="AMP_BINDING"/>
    <property type="match status" value="1"/>
</dbReference>
<keyword evidence="4" id="KW-0812">Transmembrane</keyword>
<feature type="region of interest" description="Disordered" evidence="3">
    <location>
        <begin position="717"/>
        <end position="739"/>
    </location>
</feature>
<feature type="compositionally biased region" description="Polar residues" evidence="3">
    <location>
        <begin position="639"/>
        <end position="658"/>
    </location>
</feature>
<dbReference type="EMBL" id="NKCK01000110">
    <property type="protein sequence ID" value="RSL98923.1"/>
    <property type="molecule type" value="Genomic_DNA"/>
</dbReference>
<name>A0A428TA65_9HYPO</name>
<evidence type="ECO:0000259" key="5">
    <source>
        <dbReference type="Pfam" id="PF00501"/>
    </source>
</evidence>
<feature type="transmembrane region" description="Helical" evidence="4">
    <location>
        <begin position="244"/>
        <end position="263"/>
    </location>
</feature>
<dbReference type="GO" id="GO:0009898">
    <property type="term" value="C:cytoplasmic side of plasma membrane"/>
    <property type="evidence" value="ECO:0007669"/>
    <property type="project" value="TreeGrafter"/>
</dbReference>
<gene>
    <name evidence="6" type="ORF">CEP52_010035</name>
</gene>
<dbReference type="GO" id="GO:0005811">
    <property type="term" value="C:lipid droplet"/>
    <property type="evidence" value="ECO:0007669"/>
    <property type="project" value="TreeGrafter"/>
</dbReference>
<sequence>MPHPLQTPVKKAAIAAGAATATLLSALYANTRYGVSYDINQLLSERAFRKRIDERARALGDDVSLYHMMQLADPQAEALWFEGRGWTYAELILVAVSKLGAIPALINTALLRQTLQHSLGIANAKVLVCTPDLAPAIADLASVSQPPPTLSLSLCSFAPLQLTAEVCTAVGIIQVRYEDLANPMAASAPLSTKRLLKDVGALVYTSGTSGKPKAVAVKNFLLVLASTPTTVDVKNRKTYLPLRIYSCLPLFHATALLAGLYYITGVSGTLCLARKFSASRFSMQLVESRATRMLYVGELCRYLVHAPPSPADRAHKCIVAHGNGLNREVWLKLKHRFGIPEIREVYRSTEGIAKFDNITRFEGGAGMVGFAGPVKRYAEDDVFLVKFDPTTEEPYRDPSTGFCVRASADEPGEAIGRVRSMAFYNEYYNNPEATKLKLISDVFAKGDLFQRTGDLLVRQKSGWIHFHDRSGDTFRWKGENISAGEVREHIAQLPNVQNCSVYAVKLEGYDGQAGAATITLADPSQEAEFVDHLYCRLRSGGLTAYQLPKLVRFSPMIEMTATFKQSSVALKSLSWDPVVTADQTDSTYWLNGKQYSKIDPAAWSLIETGKAKLDVLLRHVKFFHGPHNVPNGTRAALRSTATQGNHHSPKASQGQGPISTVSTETDDDDVSPPTREAMPVNVEEAPVAADLDALATASMLHAHPQGLDESRNMTVQPTLHESHHDSHQHPPLPEPTTQQDPVAANLAAARPHNADGGPGVQRQDQAVLLPSGGGFSELLHPSFLMGEISSTSGADLTSRTGLTQPLVDPVHSHSTDLQLYEDAFDLFNNCSNNNNNNLDYFDYMDFAIDSYLPPTASRLQTSSSDCASGIPAERLAHVMRLWPQTGSSLADDQAAKLWAEVVAHKGDNILMDTSIAESSPAPSVGRENESTWGLDEDKRQDMMREVALDFPPSQGSVSRPGFPGTRLLNLGLDVVYRQSQSLLICIHRPTFSAKSVPNLVVWSFCLLGLMLLESKQVRALALHFLPAATQKCCDNLAKPCFGPGGSAKLIAYLTSATVLLKAWKICPPRCSQHETLIRMLYTQAISCSSARAWKRLIDGGASISSGYIVIHMHELEICLVESPSFSSEGIIGLLSIIWIRILEGRRHVVKAPSTGGHQVGNMLCMVLASYATGRVMSRTLGEVYVAHERFLRFKNPNCITMWHFINLHLFANLDTFELAAGKRGPDSANEALQAIALWSQTWYSRRACLHAAGIFAAMARRGLNDGTALHSEASIFAAALVLGLYVFMMPTNRDNSSGPCQDAEPYEFLSEVDWAALGGDWGASPLFTPSSVVSNDQESAASRFYLGWWCG</sequence>
<keyword evidence="7" id="KW-1185">Reference proteome</keyword>
<dbReference type="STRING" id="1325735.A0A428TA65"/>
<feature type="region of interest" description="Disordered" evidence="3">
    <location>
        <begin position="628"/>
        <end position="680"/>
    </location>
</feature>
<evidence type="ECO:0000256" key="1">
    <source>
        <dbReference type="ARBA" id="ARBA00006432"/>
    </source>
</evidence>
<proteinExistence type="inferred from homology"/>
<dbReference type="InterPro" id="IPR020845">
    <property type="entry name" value="AMP-binding_CS"/>
</dbReference>
<evidence type="ECO:0000313" key="7">
    <source>
        <dbReference type="Proteomes" id="UP000287144"/>
    </source>
</evidence>
<dbReference type="PANTHER" id="PTHR43107:SF20">
    <property type="entry name" value="FATTY ACID TRANSPORTER_ACYL-COA SYNTHETASE (FAT1), PUTATIVE (AFU_ORTHOLOGUE AFUA_2G11360)-RELATED"/>
    <property type="match status" value="1"/>
</dbReference>
<reference evidence="6 7" key="1">
    <citation type="submission" date="2017-06" db="EMBL/GenBank/DDBJ databases">
        <title>Comparative genomic analysis of Ambrosia Fusariam Clade fungi.</title>
        <authorList>
            <person name="Stajich J.E."/>
            <person name="Carrillo J."/>
            <person name="Kijimoto T."/>
            <person name="Eskalen A."/>
            <person name="O'Donnell K."/>
            <person name="Kasson M."/>
        </authorList>
    </citation>
    <scope>NUCLEOTIDE SEQUENCE [LARGE SCALE GENOMIC DNA]</scope>
    <source>
        <strain evidence="6 7">NRRL62579</strain>
    </source>
</reference>
<organism evidence="6 7">
    <name type="scientific">Fusarium oligoseptatum</name>
    <dbReference type="NCBI Taxonomy" id="2604345"/>
    <lineage>
        <taxon>Eukaryota</taxon>
        <taxon>Fungi</taxon>
        <taxon>Dikarya</taxon>
        <taxon>Ascomycota</taxon>
        <taxon>Pezizomycotina</taxon>
        <taxon>Sordariomycetes</taxon>
        <taxon>Hypocreomycetidae</taxon>
        <taxon>Hypocreales</taxon>
        <taxon>Nectriaceae</taxon>
        <taxon>Fusarium</taxon>
        <taxon>Fusarium solani species complex</taxon>
    </lineage>
</organism>
<evidence type="ECO:0000313" key="6">
    <source>
        <dbReference type="EMBL" id="RSL98923.1"/>
    </source>
</evidence>
<evidence type="ECO:0000256" key="3">
    <source>
        <dbReference type="SAM" id="MobiDB-lite"/>
    </source>
</evidence>
<evidence type="ECO:0000256" key="2">
    <source>
        <dbReference type="ARBA" id="ARBA00022598"/>
    </source>
</evidence>
<dbReference type="InterPro" id="IPR045851">
    <property type="entry name" value="AMP-bd_C_sf"/>
</dbReference>
<dbReference type="Proteomes" id="UP000287144">
    <property type="component" value="Unassembled WGS sequence"/>
</dbReference>
<dbReference type="GO" id="GO:0005324">
    <property type="term" value="F:long-chain fatty acid transmembrane transporter activity"/>
    <property type="evidence" value="ECO:0007669"/>
    <property type="project" value="TreeGrafter"/>
</dbReference>
<dbReference type="PANTHER" id="PTHR43107">
    <property type="entry name" value="LONG-CHAIN FATTY ACID TRANSPORT PROTEIN"/>
    <property type="match status" value="1"/>
</dbReference>
<comment type="similarity">
    <text evidence="1">Belongs to the ATP-dependent AMP-binding enzyme family.</text>
</comment>
<dbReference type="Gene3D" id="3.30.300.30">
    <property type="match status" value="1"/>
</dbReference>
<dbReference type="InterPro" id="IPR042099">
    <property type="entry name" value="ANL_N_sf"/>
</dbReference>
<dbReference type="InterPro" id="IPR000873">
    <property type="entry name" value="AMP-dep_synth/lig_dom"/>
</dbReference>
<accession>A0A428TA65</accession>